<feature type="region of interest" description="Disordered" evidence="1">
    <location>
        <begin position="115"/>
        <end position="151"/>
    </location>
</feature>
<dbReference type="Proteomes" id="UP001151760">
    <property type="component" value="Unassembled WGS sequence"/>
</dbReference>
<protein>
    <submittedName>
        <fullName evidence="2">Uncharacterized protein</fullName>
    </submittedName>
</protein>
<accession>A0ABQ4YIP5</accession>
<dbReference type="EMBL" id="BQNB010010467">
    <property type="protein sequence ID" value="GJS77689.1"/>
    <property type="molecule type" value="Genomic_DNA"/>
</dbReference>
<feature type="compositionally biased region" description="Basic and acidic residues" evidence="1">
    <location>
        <begin position="1"/>
        <end position="11"/>
    </location>
</feature>
<feature type="region of interest" description="Disordered" evidence="1">
    <location>
        <begin position="169"/>
        <end position="227"/>
    </location>
</feature>
<feature type="compositionally biased region" description="Basic and acidic residues" evidence="1">
    <location>
        <begin position="22"/>
        <end position="38"/>
    </location>
</feature>
<gene>
    <name evidence="2" type="ORF">Tco_0727570</name>
</gene>
<sequence length="227" mass="26059">MAKSKDNDKGSKSRSQSMKEQNYNKEQRERPRPHELNDKSNLIDLMKECTDTPYLLDGYNVLRSRIRWRIGCQISRLSQTLHLSSKMHTIVPSQLELDLLFGPLYDEFFNDGTSRVNKSSSLTDNSIQKDTPPSMNIQPPSEPSTPTNVHAEENNDHQAEFTNPFCTPVQENAESSSRNIGNSNVHTFNQPQDSEYRWTKDHPLTQVRGNPSKPVQTRRQLTTDPEM</sequence>
<evidence type="ECO:0000313" key="2">
    <source>
        <dbReference type="EMBL" id="GJS77689.1"/>
    </source>
</evidence>
<feature type="region of interest" description="Disordered" evidence="1">
    <location>
        <begin position="1"/>
        <end position="39"/>
    </location>
</feature>
<feature type="compositionally biased region" description="Polar residues" evidence="1">
    <location>
        <begin position="115"/>
        <end position="148"/>
    </location>
</feature>
<feature type="compositionally biased region" description="Polar residues" evidence="1">
    <location>
        <begin position="207"/>
        <end position="227"/>
    </location>
</feature>
<proteinExistence type="predicted"/>
<evidence type="ECO:0000313" key="3">
    <source>
        <dbReference type="Proteomes" id="UP001151760"/>
    </source>
</evidence>
<organism evidence="2 3">
    <name type="scientific">Tanacetum coccineum</name>
    <dbReference type="NCBI Taxonomy" id="301880"/>
    <lineage>
        <taxon>Eukaryota</taxon>
        <taxon>Viridiplantae</taxon>
        <taxon>Streptophyta</taxon>
        <taxon>Embryophyta</taxon>
        <taxon>Tracheophyta</taxon>
        <taxon>Spermatophyta</taxon>
        <taxon>Magnoliopsida</taxon>
        <taxon>eudicotyledons</taxon>
        <taxon>Gunneridae</taxon>
        <taxon>Pentapetalae</taxon>
        <taxon>asterids</taxon>
        <taxon>campanulids</taxon>
        <taxon>Asterales</taxon>
        <taxon>Asteraceae</taxon>
        <taxon>Asteroideae</taxon>
        <taxon>Anthemideae</taxon>
        <taxon>Anthemidinae</taxon>
        <taxon>Tanacetum</taxon>
    </lineage>
</organism>
<evidence type="ECO:0000256" key="1">
    <source>
        <dbReference type="SAM" id="MobiDB-lite"/>
    </source>
</evidence>
<feature type="compositionally biased region" description="Polar residues" evidence="1">
    <location>
        <begin position="169"/>
        <end position="193"/>
    </location>
</feature>
<keyword evidence="3" id="KW-1185">Reference proteome</keyword>
<reference evidence="2" key="1">
    <citation type="journal article" date="2022" name="Int. J. Mol. Sci.">
        <title>Draft Genome of Tanacetum Coccineum: Genomic Comparison of Closely Related Tanacetum-Family Plants.</title>
        <authorList>
            <person name="Yamashiro T."/>
            <person name="Shiraishi A."/>
            <person name="Nakayama K."/>
            <person name="Satake H."/>
        </authorList>
    </citation>
    <scope>NUCLEOTIDE SEQUENCE</scope>
</reference>
<name>A0ABQ4YIP5_9ASTR</name>
<feature type="compositionally biased region" description="Basic and acidic residues" evidence="1">
    <location>
        <begin position="194"/>
        <end position="203"/>
    </location>
</feature>
<reference evidence="2" key="2">
    <citation type="submission" date="2022-01" db="EMBL/GenBank/DDBJ databases">
        <authorList>
            <person name="Yamashiro T."/>
            <person name="Shiraishi A."/>
            <person name="Satake H."/>
            <person name="Nakayama K."/>
        </authorList>
    </citation>
    <scope>NUCLEOTIDE SEQUENCE</scope>
</reference>
<comment type="caution">
    <text evidence="2">The sequence shown here is derived from an EMBL/GenBank/DDBJ whole genome shotgun (WGS) entry which is preliminary data.</text>
</comment>